<keyword evidence="2" id="KW-0677">Repeat</keyword>
<reference evidence="5 6" key="1">
    <citation type="submission" date="2019-01" db="EMBL/GenBank/DDBJ databases">
        <title>A draft genome assembly of the solar-powered sea slug Elysia chlorotica.</title>
        <authorList>
            <person name="Cai H."/>
            <person name="Li Q."/>
            <person name="Fang X."/>
            <person name="Li J."/>
            <person name="Curtis N.E."/>
            <person name="Altenburger A."/>
            <person name="Shibata T."/>
            <person name="Feng M."/>
            <person name="Maeda T."/>
            <person name="Schwartz J.A."/>
            <person name="Shigenobu S."/>
            <person name="Lundholm N."/>
            <person name="Nishiyama T."/>
            <person name="Yang H."/>
            <person name="Hasebe M."/>
            <person name="Li S."/>
            <person name="Pierce S.K."/>
            <person name="Wang J."/>
        </authorList>
    </citation>
    <scope>NUCLEOTIDE SEQUENCE [LARGE SCALE GENOMIC DNA]</scope>
    <source>
        <strain evidence="5">EC2010</strain>
        <tissue evidence="5">Whole organism of an adult</tissue>
    </source>
</reference>
<evidence type="ECO:0000256" key="2">
    <source>
        <dbReference type="ARBA" id="ARBA00022737"/>
    </source>
</evidence>
<dbReference type="SMART" id="SM00054">
    <property type="entry name" value="EFh"/>
    <property type="match status" value="3"/>
</dbReference>
<gene>
    <name evidence="5" type="ORF">EGW08_014843</name>
</gene>
<dbReference type="PANTHER" id="PTHR34524:SF6">
    <property type="entry name" value="CALCYPHOSINE LIKE"/>
    <property type="match status" value="1"/>
</dbReference>
<dbReference type="InterPro" id="IPR051581">
    <property type="entry name" value="Ca-bind"/>
</dbReference>
<dbReference type="GO" id="GO:0005509">
    <property type="term" value="F:calcium ion binding"/>
    <property type="evidence" value="ECO:0007669"/>
    <property type="project" value="InterPro"/>
</dbReference>
<dbReference type="STRING" id="188477.A0A433T734"/>
<evidence type="ECO:0000313" key="6">
    <source>
        <dbReference type="Proteomes" id="UP000271974"/>
    </source>
</evidence>
<dbReference type="PROSITE" id="PS00018">
    <property type="entry name" value="EF_HAND_1"/>
    <property type="match status" value="1"/>
</dbReference>
<evidence type="ECO:0000256" key="1">
    <source>
        <dbReference type="ARBA" id="ARBA00022723"/>
    </source>
</evidence>
<evidence type="ECO:0000313" key="5">
    <source>
        <dbReference type="EMBL" id="RUS77397.1"/>
    </source>
</evidence>
<dbReference type="OrthoDB" id="444540at2759"/>
<sequence length="191" mass="22176">MAQTNDLMEKLRAKVLRRGGSGIKGLARTFRIYDDSGDKGLVFEEFSKGLNDYGLLDITEEEKRTMFDAFDRDGSGKISFEEFLQRLRPPMSEARKKMVEKAFAKFDRTGDGVVTVEDLRGIYNAREHPKFRNGEWTEEECFRSFINTFENSGEKDGKVTKDEFFNYYSELGASIDEDGYFDLMIRQTWKI</sequence>
<organism evidence="5 6">
    <name type="scientific">Elysia chlorotica</name>
    <name type="common">Eastern emerald elysia</name>
    <name type="synonym">Sea slug</name>
    <dbReference type="NCBI Taxonomy" id="188477"/>
    <lineage>
        <taxon>Eukaryota</taxon>
        <taxon>Metazoa</taxon>
        <taxon>Spiralia</taxon>
        <taxon>Lophotrochozoa</taxon>
        <taxon>Mollusca</taxon>
        <taxon>Gastropoda</taxon>
        <taxon>Heterobranchia</taxon>
        <taxon>Euthyneura</taxon>
        <taxon>Panpulmonata</taxon>
        <taxon>Sacoglossa</taxon>
        <taxon>Placobranchoidea</taxon>
        <taxon>Plakobranchidae</taxon>
        <taxon>Elysia</taxon>
    </lineage>
</organism>
<dbReference type="InterPro" id="IPR018247">
    <property type="entry name" value="EF_Hand_1_Ca_BS"/>
</dbReference>
<dbReference type="EMBL" id="RQTK01000584">
    <property type="protein sequence ID" value="RUS77397.1"/>
    <property type="molecule type" value="Genomic_DNA"/>
</dbReference>
<dbReference type="AlphaFoldDB" id="A0A433T734"/>
<keyword evidence="3" id="KW-0106">Calcium</keyword>
<evidence type="ECO:0000256" key="3">
    <source>
        <dbReference type="ARBA" id="ARBA00022837"/>
    </source>
</evidence>
<accession>A0A433T734</accession>
<dbReference type="Proteomes" id="UP000271974">
    <property type="component" value="Unassembled WGS sequence"/>
</dbReference>
<dbReference type="CDD" id="cd00051">
    <property type="entry name" value="EFh"/>
    <property type="match status" value="1"/>
</dbReference>
<keyword evidence="1" id="KW-0479">Metal-binding</keyword>
<dbReference type="Pfam" id="PF13833">
    <property type="entry name" value="EF-hand_8"/>
    <property type="match status" value="1"/>
</dbReference>
<feature type="domain" description="EF-hand" evidence="4">
    <location>
        <begin position="94"/>
        <end position="129"/>
    </location>
</feature>
<dbReference type="PROSITE" id="PS50222">
    <property type="entry name" value="EF_HAND_2"/>
    <property type="match status" value="2"/>
</dbReference>
<name>A0A433T734_ELYCH</name>
<dbReference type="InterPro" id="IPR011992">
    <property type="entry name" value="EF-hand-dom_pair"/>
</dbReference>
<protein>
    <recommendedName>
        <fullName evidence="4">EF-hand domain-containing protein</fullName>
    </recommendedName>
</protein>
<dbReference type="SUPFAM" id="SSF47473">
    <property type="entry name" value="EF-hand"/>
    <property type="match status" value="1"/>
</dbReference>
<proteinExistence type="predicted"/>
<dbReference type="InterPro" id="IPR002048">
    <property type="entry name" value="EF_hand_dom"/>
</dbReference>
<evidence type="ECO:0000259" key="4">
    <source>
        <dbReference type="PROSITE" id="PS50222"/>
    </source>
</evidence>
<keyword evidence="6" id="KW-1185">Reference proteome</keyword>
<dbReference type="Pfam" id="PF13202">
    <property type="entry name" value="EF-hand_5"/>
    <property type="match status" value="1"/>
</dbReference>
<comment type="caution">
    <text evidence="5">The sequence shown here is derived from an EMBL/GenBank/DDBJ whole genome shotgun (WGS) entry which is preliminary data.</text>
</comment>
<dbReference type="Gene3D" id="1.10.238.10">
    <property type="entry name" value="EF-hand"/>
    <property type="match status" value="2"/>
</dbReference>
<feature type="domain" description="EF-hand" evidence="4">
    <location>
        <begin position="58"/>
        <end position="93"/>
    </location>
</feature>
<dbReference type="PANTHER" id="PTHR34524">
    <property type="entry name" value="CALCYPHOSIN"/>
    <property type="match status" value="1"/>
</dbReference>